<dbReference type="GO" id="GO:0140737">
    <property type="term" value="C:encapsulin nanocompartment"/>
    <property type="evidence" value="ECO:0007669"/>
    <property type="project" value="UniProtKB-SubCell"/>
</dbReference>
<dbReference type="PANTHER" id="PTHR37165">
    <property type="entry name" value="PEPTIDASE U56 FAMILY"/>
    <property type="match status" value="1"/>
</dbReference>
<comment type="subcellular location">
    <subcellularLocation>
        <location evidence="1">Encapsulin nanocompartment</location>
    </subcellularLocation>
</comment>
<accession>A0A645B4N5</accession>
<dbReference type="EMBL" id="VSSQ01017345">
    <property type="protein sequence ID" value="MPM59541.1"/>
    <property type="molecule type" value="Genomic_DNA"/>
</dbReference>
<evidence type="ECO:0000313" key="3">
    <source>
        <dbReference type="EMBL" id="MPM59541.1"/>
    </source>
</evidence>
<sequence length="271" mass="29518">MNNLHRELAPISEAAWEQIEDEARRTYTRWIAGRRVVDVTGPEGFELSAVGTGHLRAIEGVAEGVITSQRAAKQVIELRVPFRVTRQDVDDVERGSEDSDWQPVKDAVQQIALAEDRAIFHGLGSAGIDGIAPTSSNQLVHASDDVTEFPEAVAHAVNELRLAGVGGPYSLLLSADLYTEVSETSDHGYPIVDHLARMLDGEIIWAPGLESGGLLVTTRGGDYELYLGQDLSIGYLSHNADTIELYLQESFTFLAYTAEASVVLQIEADED</sequence>
<gene>
    <name evidence="3" type="primary">lin</name>
    <name evidence="3" type="ORF">SDC9_106385</name>
</gene>
<dbReference type="EC" id="3.4.-.-" evidence="3"/>
<dbReference type="PIRSF" id="PIRSF019254">
    <property type="entry name" value="CFP29"/>
    <property type="match status" value="1"/>
</dbReference>
<comment type="caution">
    <text evidence="3">The sequence shown here is derived from an EMBL/GenBank/DDBJ whole genome shotgun (WGS) entry which is preliminary data.</text>
</comment>
<dbReference type="PANTHER" id="PTHR37165:SF1">
    <property type="entry name" value="TYPE 1 ENCAPSULIN SHELL PROTEIN"/>
    <property type="match status" value="1"/>
</dbReference>
<protein>
    <submittedName>
        <fullName evidence="3">Linocin-M18</fullName>
        <ecNumber evidence="3">3.4.-.-</ecNumber>
    </submittedName>
</protein>
<proteinExistence type="predicted"/>
<name>A0A645B4N5_9ZZZZ</name>
<dbReference type="NCBIfam" id="NF041155">
    <property type="entry name" value="encap_f1"/>
    <property type="match status" value="1"/>
</dbReference>
<keyword evidence="2" id="KW-1284">Encapsulin nanocompartment</keyword>
<keyword evidence="3" id="KW-0378">Hydrolase</keyword>
<dbReference type="AlphaFoldDB" id="A0A645B4N5"/>
<dbReference type="GO" id="GO:0016787">
    <property type="term" value="F:hydrolase activity"/>
    <property type="evidence" value="ECO:0007669"/>
    <property type="project" value="UniProtKB-KW"/>
</dbReference>
<evidence type="ECO:0000256" key="2">
    <source>
        <dbReference type="ARBA" id="ARBA00033787"/>
    </source>
</evidence>
<dbReference type="Pfam" id="PF04454">
    <property type="entry name" value="Linocin_M18"/>
    <property type="match status" value="1"/>
</dbReference>
<dbReference type="InterPro" id="IPR051429">
    <property type="entry name" value="Encapsulin_nc"/>
</dbReference>
<organism evidence="3">
    <name type="scientific">bioreactor metagenome</name>
    <dbReference type="NCBI Taxonomy" id="1076179"/>
    <lineage>
        <taxon>unclassified sequences</taxon>
        <taxon>metagenomes</taxon>
        <taxon>ecological metagenomes</taxon>
    </lineage>
</organism>
<dbReference type="Gene3D" id="3.30.2400.30">
    <property type="match status" value="1"/>
</dbReference>
<dbReference type="InterPro" id="IPR007544">
    <property type="entry name" value="ENCAP"/>
</dbReference>
<dbReference type="Gene3D" id="3.30.2320.10">
    <property type="entry name" value="hypothetical protein PF0899 domain"/>
    <property type="match status" value="1"/>
</dbReference>
<reference evidence="3" key="1">
    <citation type="submission" date="2019-08" db="EMBL/GenBank/DDBJ databases">
        <authorList>
            <person name="Kucharzyk K."/>
            <person name="Murdoch R.W."/>
            <person name="Higgins S."/>
            <person name="Loffler F."/>
        </authorList>
    </citation>
    <scope>NUCLEOTIDE SEQUENCE</scope>
</reference>
<evidence type="ECO:0000256" key="1">
    <source>
        <dbReference type="ARBA" id="ARBA00033738"/>
    </source>
</evidence>